<evidence type="ECO:0000313" key="4">
    <source>
        <dbReference type="Proteomes" id="UP000479710"/>
    </source>
</evidence>
<gene>
    <name evidence="3" type="ORF">E2562_029214</name>
</gene>
<dbReference type="OrthoDB" id="603670at2759"/>
<evidence type="ECO:0000259" key="2">
    <source>
        <dbReference type="Pfam" id="PF07762"/>
    </source>
</evidence>
<protein>
    <recommendedName>
        <fullName evidence="2">DUF1618 domain-containing protein</fullName>
    </recommendedName>
</protein>
<reference evidence="3 4" key="1">
    <citation type="submission" date="2019-11" db="EMBL/GenBank/DDBJ databases">
        <title>Whole genome sequence of Oryza granulata.</title>
        <authorList>
            <person name="Li W."/>
        </authorList>
    </citation>
    <scope>NUCLEOTIDE SEQUENCE [LARGE SCALE GENOMIC DNA]</scope>
    <source>
        <strain evidence="4">cv. Menghai</strain>
        <tissue evidence="3">Leaf</tissue>
    </source>
</reference>
<dbReference type="InterPro" id="IPR011676">
    <property type="entry name" value="DUF1618"/>
</dbReference>
<feature type="domain" description="DUF1618" evidence="2">
    <location>
        <begin position="227"/>
        <end position="395"/>
    </location>
</feature>
<dbReference type="AlphaFoldDB" id="A0A6G1EQT9"/>
<dbReference type="PANTHER" id="PTHR33074:SF18">
    <property type="entry name" value="OS06G0718700 PROTEIN"/>
    <property type="match status" value="1"/>
</dbReference>
<evidence type="ECO:0000256" key="1">
    <source>
        <dbReference type="SAM" id="MobiDB-lite"/>
    </source>
</evidence>
<feature type="compositionally biased region" description="Polar residues" evidence="1">
    <location>
        <begin position="11"/>
        <end position="31"/>
    </location>
</feature>
<keyword evidence="4" id="KW-1185">Reference proteome</keyword>
<evidence type="ECO:0000313" key="3">
    <source>
        <dbReference type="EMBL" id="KAF0926987.1"/>
    </source>
</evidence>
<dbReference type="EMBL" id="SPHZ02000003">
    <property type="protein sequence ID" value="KAF0926987.1"/>
    <property type="molecule type" value="Genomic_DNA"/>
</dbReference>
<dbReference type="PANTHER" id="PTHR33074">
    <property type="entry name" value="EXPRESSED PROTEIN-RELATED"/>
    <property type="match status" value="1"/>
</dbReference>
<feature type="region of interest" description="Disordered" evidence="1">
    <location>
        <begin position="1"/>
        <end position="31"/>
    </location>
</feature>
<name>A0A6G1EQT9_9ORYZ</name>
<proteinExistence type="predicted"/>
<comment type="caution">
    <text evidence="3">The sequence shown here is derived from an EMBL/GenBank/DDBJ whole genome shotgun (WGS) entry which is preliminary data.</text>
</comment>
<sequence>MESRAAATVPQAGSCSTNGATSASPNATTAWSKTSTGLPIAVTLCIDRRRAPPALSHFSVYCPALEPETEVEAAPRVISADSDLVLFRIPNEPMGIVSPRYNDYFVYRMNPQQPKLDLIPNPHDRLSPELFADQEIAILSCDDDKYIVAALKITLRDHTFKLHLYRSTTHGGKRGGSWTSQLVSVEEPLREKVIPIPESVENQMFHMTTKAGSIFGEASSSATCSLRPKVRDMPLPLPAKGNWTKIRNCCPYCCRDITVNQRRDTIKYIEMEITPPSKLISTPSRPVPVPDSYYEWARPRQRSPPRSTCTLLPGSWRATTWSMPIPVASWSDWHRDCFVRSANLNLPVDDPKHSKLLHKLMASSDCNEPEARELTCPWDVCASFPTLSIADDEVVVYLLSKGMRTGSREVMVAVDVRTRAIRGVAKLDTKRHVDFTRCCLAIGIPKHLKTKTGTKASLEQAKEHIVEGGMGSKSLATKIRV</sequence>
<organism evidence="3 4">
    <name type="scientific">Oryza meyeriana var. granulata</name>
    <dbReference type="NCBI Taxonomy" id="110450"/>
    <lineage>
        <taxon>Eukaryota</taxon>
        <taxon>Viridiplantae</taxon>
        <taxon>Streptophyta</taxon>
        <taxon>Embryophyta</taxon>
        <taxon>Tracheophyta</taxon>
        <taxon>Spermatophyta</taxon>
        <taxon>Magnoliopsida</taxon>
        <taxon>Liliopsida</taxon>
        <taxon>Poales</taxon>
        <taxon>Poaceae</taxon>
        <taxon>BOP clade</taxon>
        <taxon>Oryzoideae</taxon>
        <taxon>Oryzeae</taxon>
        <taxon>Oryzinae</taxon>
        <taxon>Oryza</taxon>
        <taxon>Oryza meyeriana</taxon>
    </lineage>
</organism>
<dbReference type="Pfam" id="PF07762">
    <property type="entry name" value="DUF1618"/>
    <property type="match status" value="1"/>
</dbReference>
<dbReference type="Proteomes" id="UP000479710">
    <property type="component" value="Unassembled WGS sequence"/>
</dbReference>
<accession>A0A6G1EQT9</accession>
<dbReference type="Gene3D" id="1.10.260.200">
    <property type="match status" value="1"/>
</dbReference>